<dbReference type="GO" id="GO:0005663">
    <property type="term" value="C:DNA replication factor C complex"/>
    <property type="evidence" value="ECO:0007669"/>
    <property type="project" value="EnsemblFungi"/>
</dbReference>
<dbReference type="InterPro" id="IPR027417">
    <property type="entry name" value="P-loop_NTPase"/>
</dbReference>
<dbReference type="OrthoDB" id="761538at2759"/>
<dbReference type="GO" id="GO:0006281">
    <property type="term" value="P:DNA repair"/>
    <property type="evidence" value="ECO:0007669"/>
    <property type="project" value="TreeGrafter"/>
</dbReference>
<dbReference type="Pfam" id="PF13177">
    <property type="entry name" value="DNA_pol3_delta2"/>
    <property type="match status" value="1"/>
</dbReference>
<dbReference type="PANTHER" id="PTHR11669:SF1">
    <property type="entry name" value="REPLICATION FACTOR C SUBUNIT 3"/>
    <property type="match status" value="1"/>
</dbReference>
<dbReference type="GO" id="GO:0031390">
    <property type="term" value="C:Ctf18 RFC-like complex"/>
    <property type="evidence" value="ECO:0007669"/>
    <property type="project" value="EnsemblFungi"/>
</dbReference>
<protein>
    <submittedName>
        <fullName evidence="2">Replication factor C, subunit RFC3</fullName>
    </submittedName>
</protein>
<dbReference type="AlphaFoldDB" id="A0A0R0LWX6"/>
<proteinExistence type="predicted"/>
<dbReference type="InterPro" id="IPR008921">
    <property type="entry name" value="DNA_pol3_clamp-load_cplx_C"/>
</dbReference>
<accession>A0A0R0LWX6</accession>
<dbReference type="Gene3D" id="3.40.50.300">
    <property type="entry name" value="P-loop containing nucleotide triphosphate hydrolases"/>
    <property type="match status" value="1"/>
</dbReference>
<dbReference type="GO" id="GO:0031391">
    <property type="term" value="C:Elg1 RFC-like complex"/>
    <property type="evidence" value="ECO:0007669"/>
    <property type="project" value="EnsemblFungi"/>
</dbReference>
<name>A0A0R0LWX6_9MICR</name>
<dbReference type="PANTHER" id="PTHR11669">
    <property type="entry name" value="REPLICATION FACTOR C / DNA POLYMERASE III GAMMA-TAU SUBUNIT"/>
    <property type="match status" value="1"/>
</dbReference>
<dbReference type="EMBL" id="LGUB01000196">
    <property type="protein sequence ID" value="KRH93853.1"/>
    <property type="molecule type" value="Genomic_DNA"/>
</dbReference>
<dbReference type="GO" id="GO:0003689">
    <property type="term" value="F:DNA clamp loader activity"/>
    <property type="evidence" value="ECO:0007669"/>
    <property type="project" value="EnsemblFungi"/>
</dbReference>
<dbReference type="VEuPathDB" id="MicrosporidiaDB:M153_5200002573"/>
<organism evidence="2 3">
    <name type="scientific">Pseudoloma neurophilia</name>
    <dbReference type="NCBI Taxonomy" id="146866"/>
    <lineage>
        <taxon>Eukaryota</taxon>
        <taxon>Fungi</taxon>
        <taxon>Fungi incertae sedis</taxon>
        <taxon>Microsporidia</taxon>
        <taxon>Pseudoloma</taxon>
    </lineage>
</organism>
<reference evidence="2 3" key="1">
    <citation type="submission" date="2015-07" db="EMBL/GenBank/DDBJ databases">
        <title>The genome of Pseudoloma neurophilia, a relevant intracellular parasite of the zebrafish.</title>
        <authorList>
            <person name="Ndikumana S."/>
            <person name="Pelin A."/>
            <person name="Sanders J."/>
            <person name="Corradi N."/>
        </authorList>
    </citation>
    <scope>NUCLEOTIDE SEQUENCE [LARGE SCALE GENOMIC DNA]</scope>
    <source>
        <strain evidence="2 3">MK1</strain>
    </source>
</reference>
<dbReference type="GO" id="GO:0007062">
    <property type="term" value="P:sister chromatid cohesion"/>
    <property type="evidence" value="ECO:0007669"/>
    <property type="project" value="EnsemblFungi"/>
</dbReference>
<evidence type="ECO:0000256" key="1">
    <source>
        <dbReference type="ARBA" id="ARBA00022705"/>
    </source>
</evidence>
<evidence type="ECO:0000313" key="3">
    <source>
        <dbReference type="Proteomes" id="UP000051530"/>
    </source>
</evidence>
<dbReference type="Pfam" id="PF21960">
    <property type="entry name" value="RCF1-5-like_lid"/>
    <property type="match status" value="1"/>
</dbReference>
<keyword evidence="3" id="KW-1185">Reference proteome</keyword>
<dbReference type="Pfam" id="PF22534">
    <property type="entry name" value="RFC_C"/>
    <property type="match status" value="1"/>
</dbReference>
<dbReference type="GO" id="GO:0031389">
    <property type="term" value="C:Rad17 RFC-like complex"/>
    <property type="evidence" value="ECO:0007669"/>
    <property type="project" value="EnsemblFungi"/>
</dbReference>
<sequence length="347" mass="40133">MDLEEKYKPVYLKDIKFNEVGNILQGFSLETIPHLIVYGKTGSGKRTLVYALINHLFGKIPKVHHRDLEIETASKKKFNISYKEANEYVEICPSDYDFKDKDVIQDMIKNIAETRPILSLISNKTPKMKLIVVTQAEKLSKDAQAALRRTVETYSKNFRIIMICDDLNQIIDPIKSRTLCLGVNSVTNEQLLEELKLIVKKEKIEVTDNVLEQIVYDSKNNLRRALFFLDQAQKKPQDSKRKKSQKEFILDWEEQVDEIVIKAISARNSVQIIEIRTKLNKLIVDCIPPKYILKRLFQGFRKSSKPEYLFELSSLTAKYDGRLVLGSKSIFHLEAYVLAVLTTLFVK</sequence>
<dbReference type="Gene3D" id="1.10.8.60">
    <property type="match status" value="1"/>
</dbReference>
<dbReference type="GO" id="GO:0006272">
    <property type="term" value="P:leading strand elongation"/>
    <property type="evidence" value="ECO:0007669"/>
    <property type="project" value="EnsemblFungi"/>
</dbReference>
<gene>
    <name evidence="2" type="ORF">M153_5200002573</name>
</gene>
<dbReference type="InterPro" id="IPR050238">
    <property type="entry name" value="DNA_Rep/Repair_Clamp_Loader"/>
</dbReference>
<keyword evidence="1" id="KW-0235">DNA replication</keyword>
<dbReference type="Gene3D" id="1.20.272.10">
    <property type="match status" value="1"/>
</dbReference>
<dbReference type="SUPFAM" id="SSF52540">
    <property type="entry name" value="P-loop containing nucleoside triphosphate hydrolases"/>
    <property type="match status" value="1"/>
</dbReference>
<dbReference type="SUPFAM" id="SSF48019">
    <property type="entry name" value="post-AAA+ oligomerization domain-like"/>
    <property type="match status" value="1"/>
</dbReference>
<comment type="caution">
    <text evidence="2">The sequence shown here is derived from an EMBL/GenBank/DDBJ whole genome shotgun (WGS) entry which is preliminary data.</text>
</comment>
<evidence type="ECO:0000313" key="2">
    <source>
        <dbReference type="EMBL" id="KRH93853.1"/>
    </source>
</evidence>
<dbReference type="Proteomes" id="UP000051530">
    <property type="component" value="Unassembled WGS sequence"/>
</dbReference>
<dbReference type="GO" id="GO:0003677">
    <property type="term" value="F:DNA binding"/>
    <property type="evidence" value="ECO:0007669"/>
    <property type="project" value="InterPro"/>
</dbReference>